<dbReference type="InterPro" id="IPR029058">
    <property type="entry name" value="AB_hydrolase_fold"/>
</dbReference>
<dbReference type="SUPFAM" id="SSF53474">
    <property type="entry name" value="alpha/beta-Hydrolases"/>
    <property type="match status" value="1"/>
</dbReference>
<feature type="transmembrane region" description="Helical" evidence="1">
    <location>
        <begin position="42"/>
        <end position="64"/>
    </location>
</feature>
<dbReference type="InterPro" id="IPR017395">
    <property type="entry name" value="Chlorophyllase-like"/>
</dbReference>
<name>A0ABW9XTN9_9BACL</name>
<dbReference type="PANTHER" id="PTHR33428:SF14">
    <property type="entry name" value="CARBOXYLESTERASE TYPE B DOMAIN-CONTAINING PROTEIN"/>
    <property type="match status" value="1"/>
</dbReference>
<proteinExistence type="predicted"/>
<sequence>MDLELNSPLMPLPTPPQRKPAWRRLAAWLIYRGRMTLRFDTMIWRFAMAGLWVVCSAVLVITALGMPTGIGIAFDAAVAVAIGTLGMAAAGLAAAYVLALCYVPVPRLTTGVLTFTGFAMWYVGDKADIGDWISVVLAMIIAGIGLAGGLFVGLLAHRRVPVLLKVALIVTITVSGLSFDRWPMNVYGDVPADAQLVTAEPEVAQIAADNPSADGPYPVTTFTYGSGTDTKRDEFASGAALKSESVDASAYIHRWKWVRSLFWGFDETKLPVNGRVWMPEGNGPFPLVLIVHGNHLMEQFSDEGYAYLGEMLASRGFIAVSVDENFLNYSFWGNIPDNDMKVRAWMLLKHLQQIETFDEQAGSPFYRKVDLRQVALIGHSRGGQAVAMAADRSAWFDKDKTLASLDAVKIQAVIAIAPTDTNVDKKKAQLKDTYYLSLQGASDGDVDTFGGERQYIRSSFTPGSDRFKATLYIGEANHSRFNTSWGTMDDSLPGGLLLRKDEMMDADDQRQVAKVYVGAFLETALHGNVRYESLFSDYRTGESWLPAATYLNRFENGSFLPLARIDEDYDKTKLTNGATAKAERLQWSEAAAEDRDGNDKGTRGAVLQWKQGDGSYSLLLPESVDALHDRTSKAQQELVFNMTNLERDLPGFNQDSDKDGGAGIPLPQVEIELRSRNGAAARLPLSEFKAVVPLPYTHFTLFPWMENSVMNGKYKEPTEPVFQTYGLPFDRFQAINPEFDPAHLSQVTFYFTSDRGKVMLDDIGIADVVRVMSAGIEEKSP</sequence>
<keyword evidence="2" id="KW-0378">Hydrolase</keyword>
<protein>
    <submittedName>
        <fullName evidence="2">Alpha/beta hydrolase</fullName>
    </submittedName>
</protein>
<dbReference type="PANTHER" id="PTHR33428">
    <property type="entry name" value="CHLOROPHYLLASE-2, CHLOROPLASTIC"/>
    <property type="match status" value="1"/>
</dbReference>
<reference evidence="2 3" key="1">
    <citation type="submission" date="2020-01" db="EMBL/GenBank/DDBJ databases">
        <title>Paenibacillus soybeanensis sp. nov. isolated from the nodules of soybean (Glycine max(L.) Merr).</title>
        <authorList>
            <person name="Wang H."/>
        </authorList>
    </citation>
    <scope>NUCLEOTIDE SEQUENCE [LARGE SCALE GENOMIC DNA]</scope>
    <source>
        <strain evidence="2 3">T1</strain>
    </source>
</reference>
<keyword evidence="3" id="KW-1185">Reference proteome</keyword>
<accession>A0ABW9XTN9</accession>
<evidence type="ECO:0000256" key="1">
    <source>
        <dbReference type="SAM" id="Phobius"/>
    </source>
</evidence>
<feature type="transmembrane region" description="Helical" evidence="1">
    <location>
        <begin position="105"/>
        <end position="123"/>
    </location>
</feature>
<dbReference type="RefSeq" id="WP_161744653.1">
    <property type="nucleotide sequence ID" value="NZ_JAAAMV010000017.1"/>
</dbReference>
<organism evidence="2 3">
    <name type="scientific">Paenibacillus glycinis</name>
    <dbReference type="NCBI Taxonomy" id="2697035"/>
    <lineage>
        <taxon>Bacteria</taxon>
        <taxon>Bacillati</taxon>
        <taxon>Bacillota</taxon>
        <taxon>Bacilli</taxon>
        <taxon>Bacillales</taxon>
        <taxon>Paenibacillaceae</taxon>
        <taxon>Paenibacillus</taxon>
    </lineage>
</organism>
<evidence type="ECO:0000313" key="3">
    <source>
        <dbReference type="Proteomes" id="UP000665561"/>
    </source>
</evidence>
<dbReference type="Pfam" id="PF07224">
    <property type="entry name" value="Chlorophyllase"/>
    <property type="match status" value="1"/>
</dbReference>
<dbReference type="Gene3D" id="3.40.50.1820">
    <property type="entry name" value="alpha/beta hydrolase"/>
    <property type="match status" value="1"/>
</dbReference>
<comment type="caution">
    <text evidence="2">The sequence shown here is derived from an EMBL/GenBank/DDBJ whole genome shotgun (WGS) entry which is preliminary data.</text>
</comment>
<evidence type="ECO:0000313" key="2">
    <source>
        <dbReference type="EMBL" id="NBD25848.1"/>
    </source>
</evidence>
<feature type="transmembrane region" description="Helical" evidence="1">
    <location>
        <begin position="76"/>
        <end position="98"/>
    </location>
</feature>
<keyword evidence="1" id="KW-0812">Transmembrane</keyword>
<keyword evidence="1" id="KW-1133">Transmembrane helix</keyword>
<gene>
    <name evidence="2" type="ORF">GT019_18400</name>
</gene>
<feature type="transmembrane region" description="Helical" evidence="1">
    <location>
        <begin position="129"/>
        <end position="155"/>
    </location>
</feature>
<dbReference type="GO" id="GO:0016787">
    <property type="term" value="F:hydrolase activity"/>
    <property type="evidence" value="ECO:0007669"/>
    <property type="project" value="UniProtKB-KW"/>
</dbReference>
<keyword evidence="1" id="KW-0472">Membrane</keyword>
<dbReference type="EMBL" id="JAAAMV010000017">
    <property type="protein sequence ID" value="NBD25848.1"/>
    <property type="molecule type" value="Genomic_DNA"/>
</dbReference>
<dbReference type="Proteomes" id="UP000665561">
    <property type="component" value="Unassembled WGS sequence"/>
</dbReference>
<feature type="transmembrane region" description="Helical" evidence="1">
    <location>
        <begin position="162"/>
        <end position="179"/>
    </location>
</feature>